<organism evidence="2 3">
    <name type="scientific">Colletotrichum zoysiae</name>
    <dbReference type="NCBI Taxonomy" id="1216348"/>
    <lineage>
        <taxon>Eukaryota</taxon>
        <taxon>Fungi</taxon>
        <taxon>Dikarya</taxon>
        <taxon>Ascomycota</taxon>
        <taxon>Pezizomycotina</taxon>
        <taxon>Sordariomycetes</taxon>
        <taxon>Hypocreomycetidae</taxon>
        <taxon>Glomerellales</taxon>
        <taxon>Glomerellaceae</taxon>
        <taxon>Colletotrichum</taxon>
        <taxon>Colletotrichum graminicola species complex</taxon>
    </lineage>
</organism>
<protein>
    <submittedName>
        <fullName evidence="2">Uncharacterized protein</fullName>
    </submittedName>
</protein>
<accession>A0AAD9H2N7</accession>
<sequence length="148" mass="15377">FGGGSVMTDMRERGALQRAEAAVREALGLVAQAARATPHVACEALPPVALVDPDGGGAVLFNSASTDAAFRGEVGRSRASVERCAAAVGGALRETRARHRRLTGRLGAQGVRLESTRTALQREREKVFERIADGGRQQNGDAEGAAAA</sequence>
<dbReference type="AlphaFoldDB" id="A0AAD9H2N7"/>
<feature type="region of interest" description="Disordered" evidence="1">
    <location>
        <begin position="129"/>
        <end position="148"/>
    </location>
</feature>
<feature type="non-terminal residue" evidence="2">
    <location>
        <position position="1"/>
    </location>
</feature>
<feature type="non-terminal residue" evidence="2">
    <location>
        <position position="148"/>
    </location>
</feature>
<reference evidence="2" key="1">
    <citation type="submission" date="2021-06" db="EMBL/GenBank/DDBJ databases">
        <title>Comparative genomics, transcriptomics and evolutionary studies reveal genomic signatures of adaptation to plant cell wall in hemibiotrophic fungi.</title>
        <authorList>
            <consortium name="DOE Joint Genome Institute"/>
            <person name="Baroncelli R."/>
            <person name="Diaz J.F."/>
            <person name="Benocci T."/>
            <person name="Peng M."/>
            <person name="Battaglia E."/>
            <person name="Haridas S."/>
            <person name="Andreopoulos W."/>
            <person name="Labutti K."/>
            <person name="Pangilinan J."/>
            <person name="Floch G.L."/>
            <person name="Makela M.R."/>
            <person name="Henrissat B."/>
            <person name="Grigoriev I.V."/>
            <person name="Crouch J.A."/>
            <person name="De Vries R.P."/>
            <person name="Sukno S.A."/>
            <person name="Thon M.R."/>
        </authorList>
    </citation>
    <scope>NUCLEOTIDE SEQUENCE</scope>
    <source>
        <strain evidence="2">MAFF235873</strain>
    </source>
</reference>
<comment type="caution">
    <text evidence="2">The sequence shown here is derived from an EMBL/GenBank/DDBJ whole genome shotgun (WGS) entry which is preliminary data.</text>
</comment>
<evidence type="ECO:0000313" key="3">
    <source>
        <dbReference type="Proteomes" id="UP001232148"/>
    </source>
</evidence>
<evidence type="ECO:0000256" key="1">
    <source>
        <dbReference type="SAM" id="MobiDB-lite"/>
    </source>
</evidence>
<keyword evidence="3" id="KW-1185">Reference proteome</keyword>
<gene>
    <name evidence="2" type="ORF">LX32DRAFT_510436</name>
</gene>
<dbReference type="Proteomes" id="UP001232148">
    <property type="component" value="Unassembled WGS sequence"/>
</dbReference>
<name>A0AAD9H2N7_9PEZI</name>
<evidence type="ECO:0000313" key="2">
    <source>
        <dbReference type="EMBL" id="KAK2020389.1"/>
    </source>
</evidence>
<proteinExistence type="predicted"/>
<dbReference type="EMBL" id="MU843293">
    <property type="protein sequence ID" value="KAK2020389.1"/>
    <property type="molecule type" value="Genomic_DNA"/>
</dbReference>